<evidence type="ECO:0000313" key="2">
    <source>
        <dbReference type="Proteomes" id="UP000270094"/>
    </source>
</evidence>
<evidence type="ECO:0000313" key="1">
    <source>
        <dbReference type="EMBL" id="VDM76497.1"/>
    </source>
</evidence>
<reference evidence="1 2" key="1">
    <citation type="submission" date="2018-11" db="EMBL/GenBank/DDBJ databases">
        <authorList>
            <consortium name="Pathogen Informatics"/>
        </authorList>
    </citation>
    <scope>NUCLEOTIDE SEQUENCE [LARGE SCALE GENOMIC DNA]</scope>
</reference>
<protein>
    <submittedName>
        <fullName evidence="1">Uncharacterized protein</fullName>
    </submittedName>
</protein>
<dbReference type="Proteomes" id="UP000270094">
    <property type="component" value="Unassembled WGS sequence"/>
</dbReference>
<organism evidence="1 2">
    <name type="scientific">Strongylus vulgaris</name>
    <name type="common">Blood worm</name>
    <dbReference type="NCBI Taxonomy" id="40348"/>
    <lineage>
        <taxon>Eukaryota</taxon>
        <taxon>Metazoa</taxon>
        <taxon>Ecdysozoa</taxon>
        <taxon>Nematoda</taxon>
        <taxon>Chromadorea</taxon>
        <taxon>Rhabditida</taxon>
        <taxon>Rhabditina</taxon>
        <taxon>Rhabditomorpha</taxon>
        <taxon>Strongyloidea</taxon>
        <taxon>Strongylidae</taxon>
        <taxon>Strongylus</taxon>
    </lineage>
</organism>
<name>A0A3P7JJX9_STRVU</name>
<dbReference type="EMBL" id="UYYB01097123">
    <property type="protein sequence ID" value="VDM76497.1"/>
    <property type="molecule type" value="Genomic_DNA"/>
</dbReference>
<proteinExistence type="predicted"/>
<keyword evidence="2" id="KW-1185">Reference proteome</keyword>
<dbReference type="OrthoDB" id="5802375at2759"/>
<accession>A0A3P7JJX9</accession>
<sequence length="129" mass="14826">MYALSLAAVVSNDKQSVISENQFDFSPQSISTDSIGEIGENTDMFMPAPINNEIYRYGLPNWRSPGYPMMTPYYGNMQYLNRFNLPMSRFGYVPLNRLPFAGQVGMYQRFNQYPFRSAYAPMPSGRFLL</sequence>
<dbReference type="AlphaFoldDB" id="A0A3P7JJX9"/>
<gene>
    <name evidence="1" type="ORF">SVUK_LOCUS11495</name>
</gene>